<feature type="compositionally biased region" description="Low complexity" evidence="1">
    <location>
        <begin position="224"/>
        <end position="240"/>
    </location>
</feature>
<feature type="region of interest" description="Disordered" evidence="1">
    <location>
        <begin position="551"/>
        <end position="611"/>
    </location>
</feature>
<evidence type="ECO:0000256" key="1">
    <source>
        <dbReference type="SAM" id="MobiDB-lite"/>
    </source>
</evidence>
<dbReference type="EMBL" id="CM003531">
    <property type="protein sequence ID" value="RCV20239.1"/>
    <property type="molecule type" value="Genomic_DNA"/>
</dbReference>
<feature type="compositionally biased region" description="Basic and acidic residues" evidence="1">
    <location>
        <begin position="195"/>
        <end position="207"/>
    </location>
</feature>
<sequence length="663" mass="70650">MSSRAAATAAAPRGAEGAAGMTDHLWAKAAELERDFAGYKRRLAERRAQTAAEVAGGRAEDAEEERRGGDDAAAGRGRRYEEYVRRRDERLRQEWRARMERKEAEMQALWARLDRAGSRGRRGGELAAASSNAGEDHGNLRQKPGNLEVKVRPTAPVTPRCSVPSSPATKLSRPRTSVPSSPAAAAASPRLSTPDPRRRPSHLHREQPQAAEPPATPRKENRLPPSTATAASPATPRPRTMLSRSRSLFKDRGSSAATARESLRPPQLQPPRLSYDSASNAREPAPLPPHADAIAVTRSNSCSNSNGQAVLADLKKASAVAPEPFRLGRSGNGSVETVSPPQVIPRDEPDSSEAAPARDGNADNESNHEHVDQSSNKVGSVEITGDSDTEPSYVYIKKDTGEQTPRPCQASAGLGTCPGAEEPRSDSKDSDDNADDTMESTGSNDVAGETPVTDAEDASRRESSESLYSNVQSSFSPRSELDTSAADSPLPSATEQSPESYASPRPRMKPEVEGAEKSMPIPTTPRSSVTVSITVQSPMDAVTGLKRFLSFGKKNGKGSEAPTAAVVERSPRSTAPSTPPGDGCMSGEWSAGDSVKGRLDSSDVASADDLDNSYVISPHVRSLQSYVPSYPANPGLKEPALHAQSPRAHRSFFSFSSFKSRAI</sequence>
<accession>A0A368QQJ2</accession>
<dbReference type="AlphaFoldDB" id="A0A368QQJ2"/>
<protein>
    <submittedName>
        <fullName evidence="2">Uncharacterized protein</fullName>
    </submittedName>
</protein>
<dbReference type="OrthoDB" id="689384at2759"/>
<organism evidence="2">
    <name type="scientific">Setaria italica</name>
    <name type="common">Foxtail millet</name>
    <name type="synonym">Panicum italicum</name>
    <dbReference type="NCBI Taxonomy" id="4555"/>
    <lineage>
        <taxon>Eukaryota</taxon>
        <taxon>Viridiplantae</taxon>
        <taxon>Streptophyta</taxon>
        <taxon>Embryophyta</taxon>
        <taxon>Tracheophyta</taxon>
        <taxon>Spermatophyta</taxon>
        <taxon>Magnoliopsida</taxon>
        <taxon>Liliopsida</taxon>
        <taxon>Poales</taxon>
        <taxon>Poaceae</taxon>
        <taxon>PACMAD clade</taxon>
        <taxon>Panicoideae</taxon>
        <taxon>Panicodae</taxon>
        <taxon>Paniceae</taxon>
        <taxon>Cenchrinae</taxon>
        <taxon>Setaria</taxon>
    </lineage>
</organism>
<feature type="compositionally biased region" description="Polar residues" evidence="1">
    <location>
        <begin position="297"/>
        <end position="306"/>
    </location>
</feature>
<feature type="compositionally biased region" description="Basic and acidic residues" evidence="1">
    <location>
        <begin position="58"/>
        <end position="70"/>
    </location>
</feature>
<reference evidence="2" key="1">
    <citation type="journal article" date="2012" name="Nat. Biotechnol.">
        <title>Reference genome sequence of the model plant Setaria.</title>
        <authorList>
            <person name="Bennetzen J.L."/>
            <person name="Schmutz J."/>
            <person name="Wang H."/>
            <person name="Percifield R."/>
            <person name="Hawkins J."/>
            <person name="Pontaroli A.C."/>
            <person name="Estep M."/>
            <person name="Feng L."/>
            <person name="Vaughn J.N."/>
            <person name="Grimwood J."/>
            <person name="Jenkins J."/>
            <person name="Barry K."/>
            <person name="Lindquist E."/>
            <person name="Hellsten U."/>
            <person name="Deshpande S."/>
            <person name="Wang X."/>
            <person name="Wu X."/>
            <person name="Mitros T."/>
            <person name="Triplett J."/>
            <person name="Yang X."/>
            <person name="Ye C.Y."/>
            <person name="Mauro-Herrera M."/>
            <person name="Wang L."/>
            <person name="Li P."/>
            <person name="Sharma M."/>
            <person name="Sharma R."/>
            <person name="Ronald P.C."/>
            <person name="Panaud O."/>
            <person name="Kellogg E.A."/>
            <person name="Brutnell T.P."/>
            <person name="Doust A.N."/>
            <person name="Tuskan G.A."/>
            <person name="Rokhsar D."/>
            <person name="Devos K.M."/>
        </authorList>
    </citation>
    <scope>NUCLEOTIDE SEQUENCE [LARGE SCALE GENOMIC DNA]</scope>
    <source>
        <strain evidence="2">Yugu1</strain>
    </source>
</reference>
<dbReference type="PANTHER" id="PTHR31008">
    <property type="entry name" value="COP1-INTERACTING PROTEIN-RELATED"/>
    <property type="match status" value="1"/>
</dbReference>
<evidence type="ECO:0000313" key="2">
    <source>
        <dbReference type="EMBL" id="RCV20239.1"/>
    </source>
</evidence>
<gene>
    <name evidence="2" type="ORF">SETIT_4G040500v2</name>
</gene>
<proteinExistence type="predicted"/>
<dbReference type="PANTHER" id="PTHR31008:SF30">
    <property type="entry name" value="OS06G0196500 PROTEIN"/>
    <property type="match status" value="1"/>
</dbReference>
<feature type="compositionally biased region" description="Basic and acidic residues" evidence="1">
    <location>
        <begin position="421"/>
        <end position="431"/>
    </location>
</feature>
<reference evidence="2" key="2">
    <citation type="submission" date="2015-07" db="EMBL/GenBank/DDBJ databases">
        <authorList>
            <person name="Noorani M."/>
        </authorList>
    </citation>
    <scope>NUCLEOTIDE SEQUENCE</scope>
    <source>
        <strain evidence="2">Yugu1</strain>
    </source>
</reference>
<feature type="compositionally biased region" description="Low complexity" evidence="1">
    <location>
        <begin position="264"/>
        <end position="273"/>
    </location>
</feature>
<feature type="region of interest" description="Disordered" evidence="1">
    <location>
        <begin position="324"/>
        <end position="530"/>
    </location>
</feature>
<feature type="compositionally biased region" description="Polar residues" evidence="1">
    <location>
        <begin position="491"/>
        <end position="500"/>
    </location>
</feature>
<feature type="compositionally biased region" description="Low complexity" evidence="1">
    <location>
        <begin position="174"/>
        <end position="194"/>
    </location>
</feature>
<feature type="compositionally biased region" description="Polar residues" evidence="1">
    <location>
        <begin position="467"/>
        <end position="477"/>
    </location>
</feature>
<name>A0A368QQJ2_SETIT</name>
<feature type="region of interest" description="Disordered" evidence="1">
    <location>
        <begin position="114"/>
        <end position="306"/>
    </location>
</feature>
<feature type="region of interest" description="Disordered" evidence="1">
    <location>
        <begin position="47"/>
        <end position="85"/>
    </location>
</feature>